<dbReference type="InterPro" id="IPR001343">
    <property type="entry name" value="Hemolysn_Ca-bd"/>
</dbReference>
<reference evidence="9 10" key="1">
    <citation type="submission" date="2017-01" db="EMBL/GenBank/DDBJ databases">
        <title>Complete genome of Tateyamaria omphalii DOK1-4 isolated from seawater in Dokdo.</title>
        <authorList>
            <person name="Kim J.H."/>
            <person name="Chi W.-J."/>
        </authorList>
    </citation>
    <scope>NUCLEOTIDE SEQUENCE [LARGE SCALE GENOMIC DNA]</scope>
    <source>
        <strain evidence="9 10">DOK1-4</strain>
    </source>
</reference>
<feature type="compositionally biased region" description="Polar residues" evidence="8">
    <location>
        <begin position="1"/>
        <end position="13"/>
    </location>
</feature>
<feature type="region of interest" description="Disordered" evidence="8">
    <location>
        <begin position="1"/>
        <end position="24"/>
    </location>
</feature>
<dbReference type="GO" id="GO:0090729">
    <property type="term" value="F:toxin activity"/>
    <property type="evidence" value="ECO:0007669"/>
    <property type="project" value="UniProtKB-KW"/>
</dbReference>
<evidence type="ECO:0000256" key="5">
    <source>
        <dbReference type="ARBA" id="ARBA00022737"/>
    </source>
</evidence>
<evidence type="ECO:0000256" key="7">
    <source>
        <dbReference type="ARBA" id="ARBA00023136"/>
    </source>
</evidence>
<dbReference type="InterPro" id="IPR050557">
    <property type="entry name" value="RTX_toxin/Mannuronan_C5-epim"/>
</dbReference>
<dbReference type="EMBL" id="CP019312">
    <property type="protein sequence ID" value="APX10711.1"/>
    <property type="molecule type" value="Genomic_DNA"/>
</dbReference>
<name>A0A1P8MRN7_9RHOB</name>
<evidence type="ECO:0008006" key="11">
    <source>
        <dbReference type="Google" id="ProtNLM"/>
    </source>
</evidence>
<sequence length="1122" mass="115287">MANINGDNTSEILNGTNDADNIDANGGNDTVNGFGGNDTIFGDGGNDLLFGGDGDDSINGGDGQDTIDGGAGADFIDGRGGDDIVSYANSDEGVRIGLNFGVGTGGHAEGDRLDNIDGFIGSDFNDRLDVNANRSNLFFDGGDGFDSLFLNEFQDLRNDTLLNFERIVIADSTSGRVGFDIKSDQLADLEEINVRSFSGDVDLFFDMENGVNADLSGINFTGFDRNDTIRVQGENDADFIVGSTQNDRIEARSGNDTVDGGDGDDTIFGGNGDDILIGGAGADELNGGDNRDTVSYADSAERVIVSLNRGIGVGGDAEGDTFSGIDGFIGSAFNDRLRLEEDRNNVGLDGGDGFDTLELREFQEFRNDTISGFEDILINDSTSGRKGFNINSSQLDDIERIRINNGSGDTAVDIAIVMDGADVDLSQIEFIGFTDNDIIRVIGESDRDVMIGSTGNDSLDGGSGNDDLSGLEGDDRLEGDNGKDTLNGGEGDDSLFGGDNDDLLIGGEGADILNGGSGEDVADYSASDAAVAVNIAARTASGGHAEGDQISGIDGIIGSAFGDTLDGDGRANQFFGEDGNDSITGGSGDDTIRGGNGNDSLIGGNDQDEISGGEGDDRLIGDAGNDVLDGGDGNDLFLGGTGNDIQIGGNGNDFFFGGAGLDIHIGGNGFDVVSYRNETSAITLNMKAPNSGVGAADGDSFFDIEVIEGSDFNDLFIGDSQNTIFRSGTGADTVDGGAGIDTADYIGSDEGVEIDMREGTQSGGDAQGDVLLNIENVSGSNLNDEISGDQQDNRLRGRDGNDRLNGRDGDDFLEGGEGRDTITGGEGDDTIIGDEGNDIVAGNTGEDVIDLGAGNDRAVWRNGDGSDTVDGGDGYDTQMVHLAEDAANLVTISADGDRTAFERTNLGNFTLDLDVEQLDINGGTGNDVINGATAALNIEVEGREGDDTITGGSGDDTFLGGEGNDVLSGRDGADTLDGGAGDDNLLGGAGDDVLNGGAGRDVVRGGSGDDRLIASEGVDFLRGGSGSDTFVFDDANLFDDGARVARVTDFDSGEDVLDLSGLSDDLVFIGNGNFSGTAGEIQQVIGNTGTVLNIDLDGDGQSDGNIRLDGAGISLTTDDFLF</sequence>
<dbReference type="InterPro" id="IPR018511">
    <property type="entry name" value="Hemolysin-typ_Ca-bd_CS"/>
</dbReference>
<dbReference type="SUPFAM" id="SSF51120">
    <property type="entry name" value="beta-Roll"/>
    <property type="match status" value="6"/>
</dbReference>
<evidence type="ECO:0000256" key="2">
    <source>
        <dbReference type="ARBA" id="ARBA00004613"/>
    </source>
</evidence>
<feature type="region of interest" description="Disordered" evidence="8">
    <location>
        <begin position="576"/>
        <end position="623"/>
    </location>
</feature>
<evidence type="ECO:0000313" key="10">
    <source>
        <dbReference type="Proteomes" id="UP000186336"/>
    </source>
</evidence>
<dbReference type="Proteomes" id="UP000186336">
    <property type="component" value="Chromosome"/>
</dbReference>
<dbReference type="InterPro" id="IPR003995">
    <property type="entry name" value="RTX_toxin_determinant-A"/>
</dbReference>
<dbReference type="Gene3D" id="2.150.10.10">
    <property type="entry name" value="Serralysin-like metalloprotease, C-terminal"/>
    <property type="match status" value="9"/>
</dbReference>
<evidence type="ECO:0000256" key="8">
    <source>
        <dbReference type="SAM" id="MobiDB-lite"/>
    </source>
</evidence>
<accession>A0A1P8MRN7</accession>
<feature type="compositionally biased region" description="Basic and acidic residues" evidence="8">
    <location>
        <begin position="791"/>
        <end position="820"/>
    </location>
</feature>
<keyword evidence="4" id="KW-0800">Toxin</keyword>
<evidence type="ECO:0000256" key="1">
    <source>
        <dbReference type="ARBA" id="ARBA00004370"/>
    </source>
</evidence>
<evidence type="ECO:0000256" key="6">
    <source>
        <dbReference type="ARBA" id="ARBA00023026"/>
    </source>
</evidence>
<feature type="compositionally biased region" description="Low complexity" evidence="8">
    <location>
        <begin position="14"/>
        <end position="24"/>
    </location>
</feature>
<feature type="compositionally biased region" description="Polar residues" evidence="8">
    <location>
        <begin position="779"/>
        <end position="790"/>
    </location>
</feature>
<protein>
    <recommendedName>
        <fullName evidence="11">Peptidase M10 serralysin C-terminal domain-containing protein</fullName>
    </recommendedName>
</protein>
<dbReference type="RefSeq" id="WP_076626578.1">
    <property type="nucleotide sequence ID" value="NZ_CP019312.1"/>
</dbReference>
<dbReference type="KEGG" id="tom:BWR18_02645"/>
<evidence type="ECO:0000256" key="4">
    <source>
        <dbReference type="ARBA" id="ARBA00022656"/>
    </source>
</evidence>
<dbReference type="GO" id="GO:0016020">
    <property type="term" value="C:membrane"/>
    <property type="evidence" value="ECO:0007669"/>
    <property type="project" value="UniProtKB-SubCell"/>
</dbReference>
<feature type="region of interest" description="Disordered" evidence="8">
    <location>
        <begin position="452"/>
        <end position="500"/>
    </location>
</feature>
<dbReference type="STRING" id="299262.BWR18_02645"/>
<feature type="compositionally biased region" description="Acidic residues" evidence="8">
    <location>
        <begin position="826"/>
        <end position="837"/>
    </location>
</feature>
<dbReference type="PRINTS" id="PR00313">
    <property type="entry name" value="CABNDNGRPT"/>
</dbReference>
<evidence type="ECO:0000256" key="3">
    <source>
        <dbReference type="ARBA" id="ARBA00022525"/>
    </source>
</evidence>
<dbReference type="GO" id="GO:0005509">
    <property type="term" value="F:calcium ion binding"/>
    <property type="evidence" value="ECO:0007669"/>
    <property type="project" value="InterPro"/>
</dbReference>
<keyword evidence="5" id="KW-0677">Repeat</keyword>
<feature type="region of interest" description="Disordered" evidence="8">
    <location>
        <begin position="52"/>
        <end position="72"/>
    </location>
</feature>
<keyword evidence="6" id="KW-0843">Virulence</keyword>
<keyword evidence="3" id="KW-0964">Secreted</keyword>
<organism evidence="9 10">
    <name type="scientific">Tateyamaria omphalii</name>
    <dbReference type="NCBI Taxonomy" id="299262"/>
    <lineage>
        <taxon>Bacteria</taxon>
        <taxon>Pseudomonadati</taxon>
        <taxon>Pseudomonadota</taxon>
        <taxon>Alphaproteobacteria</taxon>
        <taxon>Rhodobacterales</taxon>
        <taxon>Roseobacteraceae</taxon>
        <taxon>Tateyamaria</taxon>
    </lineage>
</organism>
<dbReference type="PANTHER" id="PTHR38340:SF1">
    <property type="entry name" value="S-LAYER PROTEIN"/>
    <property type="match status" value="1"/>
</dbReference>
<keyword evidence="10" id="KW-1185">Reference proteome</keyword>
<dbReference type="AlphaFoldDB" id="A0A1P8MRN7"/>
<dbReference type="GO" id="GO:0005576">
    <property type="term" value="C:extracellular region"/>
    <property type="evidence" value="ECO:0007669"/>
    <property type="project" value="UniProtKB-SubCell"/>
</dbReference>
<dbReference type="PANTHER" id="PTHR38340">
    <property type="entry name" value="S-LAYER PROTEIN"/>
    <property type="match status" value="1"/>
</dbReference>
<dbReference type="InterPro" id="IPR011049">
    <property type="entry name" value="Serralysin-like_metalloprot_C"/>
</dbReference>
<feature type="compositionally biased region" description="Low complexity" evidence="8">
    <location>
        <begin position="455"/>
        <end position="471"/>
    </location>
</feature>
<keyword evidence="7" id="KW-0472">Membrane</keyword>
<dbReference type="Pfam" id="PF00353">
    <property type="entry name" value="HemolysinCabind"/>
    <property type="match status" value="12"/>
</dbReference>
<dbReference type="PROSITE" id="PS00330">
    <property type="entry name" value="HEMOLYSIN_CALCIUM"/>
    <property type="match status" value="13"/>
</dbReference>
<evidence type="ECO:0000313" key="9">
    <source>
        <dbReference type="EMBL" id="APX10711.1"/>
    </source>
</evidence>
<proteinExistence type="predicted"/>
<gene>
    <name evidence="9" type="ORF">BWR18_02645</name>
</gene>
<feature type="compositionally biased region" description="Basic and acidic residues" evidence="8">
    <location>
        <begin position="473"/>
        <end position="483"/>
    </location>
</feature>
<comment type="subcellular location">
    <subcellularLocation>
        <location evidence="1">Membrane</location>
    </subcellularLocation>
    <subcellularLocation>
        <location evidence="2">Secreted</location>
    </subcellularLocation>
</comment>
<feature type="region of interest" description="Disordered" evidence="8">
    <location>
        <begin position="779"/>
        <end position="845"/>
    </location>
</feature>
<dbReference type="PRINTS" id="PR01488">
    <property type="entry name" value="RTXTOXINA"/>
</dbReference>